<reference evidence="2" key="1">
    <citation type="submission" date="2020-08" db="EMBL/GenBank/DDBJ databases">
        <title>Genome public.</title>
        <authorList>
            <person name="Liu C."/>
            <person name="Sun Q."/>
        </authorList>
    </citation>
    <scope>NUCLEOTIDE SEQUENCE</scope>
    <source>
        <strain evidence="2">BX22</strain>
    </source>
</reference>
<dbReference type="GO" id="GO:0016747">
    <property type="term" value="F:acyltransferase activity, transferring groups other than amino-acyl groups"/>
    <property type="evidence" value="ECO:0007669"/>
    <property type="project" value="InterPro"/>
</dbReference>
<organism evidence="2 3">
    <name type="scientific">Ornithinibacillus hominis</name>
    <dbReference type="NCBI Taxonomy" id="2763055"/>
    <lineage>
        <taxon>Bacteria</taxon>
        <taxon>Bacillati</taxon>
        <taxon>Bacillota</taxon>
        <taxon>Bacilli</taxon>
        <taxon>Bacillales</taxon>
        <taxon>Bacillaceae</taxon>
        <taxon>Ornithinibacillus</taxon>
    </lineage>
</organism>
<dbReference type="InterPro" id="IPR016181">
    <property type="entry name" value="Acyl_CoA_acyltransferase"/>
</dbReference>
<protein>
    <submittedName>
        <fullName evidence="2">GNAT family N-acetyltransferase</fullName>
    </submittedName>
</protein>
<dbReference type="Gene3D" id="3.40.630.30">
    <property type="match status" value="1"/>
</dbReference>
<sequence>MEVREVSPETTYELRHAILRPHQPFEACIYDTDRDVTTFHVGAFYEGTLISVASFYEEKNPEFTKEKQYRLRAMATLPTHRGLGAGRAVIDYAEKRIREKNIELLWCMGRTSVQGYYERLGFQPHGNVFDYPPIGPHIVMVKDLMV</sequence>
<comment type="caution">
    <text evidence="2">The sequence shown here is derived from an EMBL/GenBank/DDBJ whole genome shotgun (WGS) entry which is preliminary data.</text>
</comment>
<dbReference type="Pfam" id="PF00583">
    <property type="entry name" value="Acetyltransf_1"/>
    <property type="match status" value="1"/>
</dbReference>
<dbReference type="PROSITE" id="PS51186">
    <property type="entry name" value="GNAT"/>
    <property type="match status" value="1"/>
</dbReference>
<gene>
    <name evidence="2" type="ORF">H8S33_12730</name>
</gene>
<evidence type="ECO:0000313" key="2">
    <source>
        <dbReference type="EMBL" id="MBC5637674.1"/>
    </source>
</evidence>
<dbReference type="InterPro" id="IPR000182">
    <property type="entry name" value="GNAT_dom"/>
</dbReference>
<keyword evidence="3" id="KW-1185">Reference proteome</keyword>
<evidence type="ECO:0000259" key="1">
    <source>
        <dbReference type="PROSITE" id="PS51186"/>
    </source>
</evidence>
<dbReference type="Proteomes" id="UP000637359">
    <property type="component" value="Unassembled WGS sequence"/>
</dbReference>
<dbReference type="CDD" id="cd04301">
    <property type="entry name" value="NAT_SF"/>
    <property type="match status" value="1"/>
</dbReference>
<dbReference type="SUPFAM" id="SSF55729">
    <property type="entry name" value="Acyl-CoA N-acyltransferases (Nat)"/>
    <property type="match status" value="1"/>
</dbReference>
<proteinExistence type="predicted"/>
<evidence type="ECO:0000313" key="3">
    <source>
        <dbReference type="Proteomes" id="UP000637359"/>
    </source>
</evidence>
<dbReference type="EMBL" id="JACOOL010000009">
    <property type="protein sequence ID" value="MBC5637674.1"/>
    <property type="molecule type" value="Genomic_DNA"/>
</dbReference>
<dbReference type="AlphaFoldDB" id="A0A923L765"/>
<accession>A0A923L765</accession>
<dbReference type="RefSeq" id="WP_186870381.1">
    <property type="nucleotide sequence ID" value="NZ_JACOOL010000009.1"/>
</dbReference>
<name>A0A923L765_9BACI</name>
<feature type="domain" description="N-acetyltransferase" evidence="1">
    <location>
        <begin position="1"/>
        <end position="145"/>
    </location>
</feature>